<dbReference type="Proteomes" id="UP000231162">
    <property type="component" value="Unassembled WGS sequence"/>
</dbReference>
<dbReference type="AlphaFoldDB" id="A0A2M6RAQ0"/>
<feature type="transmembrane region" description="Helical" evidence="1">
    <location>
        <begin position="6"/>
        <end position="25"/>
    </location>
</feature>
<reference evidence="3" key="1">
    <citation type="submission" date="2017-09" db="EMBL/GenBank/DDBJ databases">
        <title>Depth-based differentiation of microbial function through sediment-hosted aquifers and enrichment of novel symbionts in the deep terrestrial subsurface.</title>
        <authorList>
            <person name="Probst A.J."/>
            <person name="Ladd B."/>
            <person name="Jarett J.K."/>
            <person name="Geller-Mcgrath D.E."/>
            <person name="Sieber C.M.K."/>
            <person name="Emerson J.B."/>
            <person name="Anantharaman K."/>
            <person name="Thomas B.C."/>
            <person name="Malmstrom R."/>
            <person name="Stieglmeier M."/>
            <person name="Klingl A."/>
            <person name="Woyke T."/>
            <person name="Ryan C.M."/>
            <person name="Banfield J.F."/>
        </authorList>
    </citation>
    <scope>NUCLEOTIDE SEQUENCE [LARGE SCALE GENOMIC DNA]</scope>
</reference>
<evidence type="ECO:0000256" key="1">
    <source>
        <dbReference type="SAM" id="Phobius"/>
    </source>
</evidence>
<keyword evidence="1" id="KW-1133">Transmembrane helix</keyword>
<name>A0A2M6RAQ0_9BACT</name>
<feature type="transmembrane region" description="Helical" evidence="1">
    <location>
        <begin position="77"/>
        <end position="103"/>
    </location>
</feature>
<gene>
    <name evidence="2" type="ORF">COT79_01440</name>
</gene>
<protein>
    <submittedName>
        <fullName evidence="2">Uncharacterized protein</fullName>
    </submittedName>
</protein>
<keyword evidence="1" id="KW-0472">Membrane</keyword>
<accession>A0A2M6RAQ0</accession>
<evidence type="ECO:0000313" key="3">
    <source>
        <dbReference type="Proteomes" id="UP000231162"/>
    </source>
</evidence>
<feature type="transmembrane region" description="Helical" evidence="1">
    <location>
        <begin position="46"/>
        <end position="71"/>
    </location>
</feature>
<proteinExistence type="predicted"/>
<feature type="transmembrane region" description="Helical" evidence="1">
    <location>
        <begin position="124"/>
        <end position="144"/>
    </location>
</feature>
<sequence>MTPSDWIVFGLVQGAMVATAFWEAYIEGPEGWAKNQVGWKIKMGSFTYTAYHFWLYWVMIPLLLAIPFALIGWDTHLFWVLVFAYLLGTTVEDFMWFVVNPVYPFSKFNAQGTPWHQWVSVGKLQIPVFYIVRIIGALIVYSMFLI</sequence>
<keyword evidence="1" id="KW-0812">Transmembrane</keyword>
<organism evidence="2 3">
    <name type="scientific">Candidatus Berkelbacteria bacterium CG10_big_fil_rev_8_21_14_0_10_43_14</name>
    <dbReference type="NCBI Taxonomy" id="1974515"/>
    <lineage>
        <taxon>Bacteria</taxon>
        <taxon>Candidatus Berkelbacteria</taxon>
    </lineage>
</organism>
<dbReference type="EMBL" id="PEZX01000022">
    <property type="protein sequence ID" value="PIS07041.1"/>
    <property type="molecule type" value="Genomic_DNA"/>
</dbReference>
<comment type="caution">
    <text evidence="2">The sequence shown here is derived from an EMBL/GenBank/DDBJ whole genome shotgun (WGS) entry which is preliminary data.</text>
</comment>
<evidence type="ECO:0000313" key="2">
    <source>
        <dbReference type="EMBL" id="PIS07041.1"/>
    </source>
</evidence>